<name>A0ABM1BM45_LIMPO</name>
<gene>
    <name evidence="4" type="primary">LOC106468870</name>
</gene>
<feature type="compositionally biased region" description="Basic and acidic residues" evidence="2">
    <location>
        <begin position="216"/>
        <end position="256"/>
    </location>
</feature>
<feature type="compositionally biased region" description="Basic and acidic residues" evidence="2">
    <location>
        <begin position="319"/>
        <end position="328"/>
    </location>
</feature>
<accession>A0ABM1BM45</accession>
<reference evidence="4" key="1">
    <citation type="submission" date="2025-08" db="UniProtKB">
        <authorList>
            <consortium name="RefSeq"/>
        </authorList>
    </citation>
    <scope>IDENTIFICATION</scope>
    <source>
        <tissue evidence="4">Muscle</tissue>
    </source>
</reference>
<evidence type="ECO:0000313" key="4">
    <source>
        <dbReference type="RefSeq" id="XP_013784772.2"/>
    </source>
</evidence>
<feature type="compositionally biased region" description="Basic and acidic residues" evidence="2">
    <location>
        <begin position="393"/>
        <end position="415"/>
    </location>
</feature>
<feature type="compositionally biased region" description="Acidic residues" evidence="2">
    <location>
        <begin position="329"/>
        <end position="340"/>
    </location>
</feature>
<dbReference type="InterPro" id="IPR015267">
    <property type="entry name" value="PPP4R2"/>
</dbReference>
<dbReference type="Proteomes" id="UP000694941">
    <property type="component" value="Unplaced"/>
</dbReference>
<feature type="region of interest" description="Disordered" evidence="2">
    <location>
        <begin position="304"/>
        <end position="432"/>
    </location>
</feature>
<feature type="region of interest" description="Disordered" evidence="2">
    <location>
        <begin position="207"/>
        <end position="274"/>
    </location>
</feature>
<dbReference type="GeneID" id="106468870"/>
<evidence type="ECO:0000313" key="3">
    <source>
        <dbReference type="Proteomes" id="UP000694941"/>
    </source>
</evidence>
<dbReference type="Pfam" id="PF09184">
    <property type="entry name" value="PPP4R2"/>
    <property type="match status" value="1"/>
</dbReference>
<dbReference type="RefSeq" id="XP_013784772.2">
    <property type="nucleotide sequence ID" value="XM_013929318.2"/>
</dbReference>
<proteinExistence type="inferred from homology"/>
<keyword evidence="3" id="KW-1185">Reference proteome</keyword>
<evidence type="ECO:0000256" key="1">
    <source>
        <dbReference type="ARBA" id="ARBA00009207"/>
    </source>
</evidence>
<dbReference type="PANTHER" id="PTHR16487">
    <property type="entry name" value="PPP4R2-RELATED PROTEIN"/>
    <property type="match status" value="1"/>
</dbReference>
<sequence length="432" mass="48552">MEKHVEDQGYRNLLKILCFFNEFEKKRPPDIPMALEEFLRRIAKTGDIAFPWSKLKPLLRRKLENVMDDFYEAYPTEDLPPLPNVEGFHFDTMRKRLLDILDSFNSAPFTVQRLCELLTNPQKHYHRTDKFMRGLEKNILVVSTIQPTPQHWHPEANNSVMVNGIVNIVNGRDNNSNLVLHTNRSASVDEPQVDSFTTGTVLSPVSVGLGTVSSTKRGEDRLAGPLNKEKSDTSEPLDSTEKHVDSSMDISADKTEVSCTEPTSSPLRNSSDTITEHSAGGEAIVFEDLPLGNSADMVKEKTISPPAVGTQPNQMEQEVTEHLPVKDERDDDDDVVESEMSEQNNITDLCNEEVQKVGDDTGTLLQSEEENPHQEKEKISNKQEQESMDMEGEETKVSESKKETEVCSEESKDKTPSVACSTVSNEEPMEQD</sequence>
<organism evidence="3 4">
    <name type="scientific">Limulus polyphemus</name>
    <name type="common">Atlantic horseshoe crab</name>
    <dbReference type="NCBI Taxonomy" id="6850"/>
    <lineage>
        <taxon>Eukaryota</taxon>
        <taxon>Metazoa</taxon>
        <taxon>Ecdysozoa</taxon>
        <taxon>Arthropoda</taxon>
        <taxon>Chelicerata</taxon>
        <taxon>Merostomata</taxon>
        <taxon>Xiphosura</taxon>
        <taxon>Limulidae</taxon>
        <taxon>Limulus</taxon>
    </lineage>
</organism>
<feature type="compositionally biased region" description="Basic and acidic residues" evidence="2">
    <location>
        <begin position="370"/>
        <end position="385"/>
    </location>
</feature>
<evidence type="ECO:0000256" key="2">
    <source>
        <dbReference type="SAM" id="MobiDB-lite"/>
    </source>
</evidence>
<feature type="compositionally biased region" description="Polar residues" evidence="2">
    <location>
        <begin position="257"/>
        <end position="273"/>
    </location>
</feature>
<comment type="similarity">
    <text evidence="1">Belongs to the PPP4R2 family.</text>
</comment>
<dbReference type="PANTHER" id="PTHR16487:SF0">
    <property type="entry name" value="PROTEIN PHOSPHATASE 4 REGULATORY SUBUNIT 2-RELATED"/>
    <property type="match status" value="1"/>
</dbReference>
<protein>
    <submittedName>
        <fullName evidence="4">Serine/threonine-protein phosphatase 4 regulatory subunit 2-like</fullName>
    </submittedName>
</protein>